<protein>
    <recommendedName>
        <fullName evidence="11">Potassium-transporting ATPase KdpC subunit</fullName>
    </recommendedName>
    <alternativeName>
        <fullName evidence="11">ATP phosphohydrolase [potassium-transporting] C chain</fullName>
    </alternativeName>
    <alternativeName>
        <fullName evidence="11">Potassium-binding and translocating subunit C</fullName>
    </alternativeName>
    <alternativeName>
        <fullName evidence="11">Potassium-translocating ATPase C chain</fullName>
    </alternativeName>
</protein>
<evidence type="ECO:0000256" key="10">
    <source>
        <dbReference type="ARBA" id="ARBA00023136"/>
    </source>
</evidence>
<keyword evidence="7 11" id="KW-0630">Potassium</keyword>
<dbReference type="PANTHER" id="PTHR30042:SF2">
    <property type="entry name" value="POTASSIUM-TRANSPORTING ATPASE KDPC SUBUNIT"/>
    <property type="match status" value="1"/>
</dbReference>
<reference evidence="13 14" key="1">
    <citation type="submission" date="2021-01" db="EMBL/GenBank/DDBJ databases">
        <title>WGS of actinomycetes isolated from Thailand.</title>
        <authorList>
            <person name="Thawai C."/>
        </authorList>
    </citation>
    <scope>NUCLEOTIDE SEQUENCE [LARGE SCALE GENOMIC DNA]</scope>
    <source>
        <strain evidence="13 14">CA1R205</strain>
    </source>
</reference>
<name>A0ABS1NKI1_9ACTN</name>
<evidence type="ECO:0000256" key="2">
    <source>
        <dbReference type="ARBA" id="ARBA00022475"/>
    </source>
</evidence>
<dbReference type="InterPro" id="IPR003820">
    <property type="entry name" value="KdpC"/>
</dbReference>
<gene>
    <name evidence="11 13" type="primary">kdpC</name>
    <name evidence="13" type="ORF">JK363_28225</name>
</gene>
<organism evidence="13 14">
    <name type="scientific">Streptomyces coffeae</name>
    <dbReference type="NCBI Taxonomy" id="621382"/>
    <lineage>
        <taxon>Bacteria</taxon>
        <taxon>Bacillati</taxon>
        <taxon>Actinomycetota</taxon>
        <taxon>Actinomycetes</taxon>
        <taxon>Kitasatosporales</taxon>
        <taxon>Streptomycetaceae</taxon>
        <taxon>Streptomyces</taxon>
    </lineage>
</organism>
<evidence type="ECO:0000256" key="8">
    <source>
        <dbReference type="ARBA" id="ARBA00022989"/>
    </source>
</evidence>
<evidence type="ECO:0000256" key="6">
    <source>
        <dbReference type="ARBA" id="ARBA00022840"/>
    </source>
</evidence>
<dbReference type="HAMAP" id="MF_00276">
    <property type="entry name" value="KdpC"/>
    <property type="match status" value="1"/>
</dbReference>
<comment type="subcellular location">
    <subcellularLocation>
        <location evidence="11">Cell membrane</location>
        <topology evidence="11">Single-pass membrane protein</topology>
    </subcellularLocation>
</comment>
<keyword evidence="4 11" id="KW-0812">Transmembrane</keyword>
<accession>A0ABS1NKI1</accession>
<dbReference type="NCBIfam" id="NF001454">
    <property type="entry name" value="PRK00315.1"/>
    <property type="match status" value="1"/>
</dbReference>
<keyword evidence="14" id="KW-1185">Reference proteome</keyword>
<evidence type="ECO:0000256" key="1">
    <source>
        <dbReference type="ARBA" id="ARBA00022448"/>
    </source>
</evidence>
<keyword evidence="8 11" id="KW-1133">Transmembrane helix</keyword>
<evidence type="ECO:0000256" key="4">
    <source>
        <dbReference type="ARBA" id="ARBA00022692"/>
    </source>
</evidence>
<comment type="caution">
    <text evidence="13">The sequence shown here is derived from an EMBL/GenBank/DDBJ whole genome shotgun (WGS) entry which is preliminary data.</text>
</comment>
<dbReference type="EMBL" id="JAERRF010000019">
    <property type="protein sequence ID" value="MBL1100498.1"/>
    <property type="molecule type" value="Genomic_DNA"/>
</dbReference>
<evidence type="ECO:0000313" key="13">
    <source>
        <dbReference type="EMBL" id="MBL1100498.1"/>
    </source>
</evidence>
<dbReference type="Pfam" id="PF02669">
    <property type="entry name" value="KdpC"/>
    <property type="match status" value="1"/>
</dbReference>
<sequence>MTSMNSSVRGTARLIGAGLRALLALTVVCGVLYPLAVTGIAQAAFHHKANGSEVTSGGRVVGSENIGQRFDLDKKDEDGNPLPDPHYFQPRPSAAGTNAYNTQYSIIVSGASNLASDSKVLKETVIDRRKQVAHFNHVSESRVPVDALTASASGLDPHISPAYAELQVNRVAQANGLARDTVARLVKDHTEGRQLGFLGEPRVNVLKLNIALSRLTQR</sequence>
<keyword evidence="2 11" id="KW-1003">Cell membrane</keyword>
<dbReference type="NCBIfam" id="TIGR00681">
    <property type="entry name" value="kdpC"/>
    <property type="match status" value="1"/>
</dbReference>
<dbReference type="Proteomes" id="UP000634229">
    <property type="component" value="Unassembled WGS sequence"/>
</dbReference>
<evidence type="ECO:0000256" key="7">
    <source>
        <dbReference type="ARBA" id="ARBA00022958"/>
    </source>
</evidence>
<evidence type="ECO:0000256" key="11">
    <source>
        <dbReference type="HAMAP-Rule" id="MF_00276"/>
    </source>
</evidence>
<dbReference type="PANTHER" id="PTHR30042">
    <property type="entry name" value="POTASSIUM-TRANSPORTING ATPASE C CHAIN"/>
    <property type="match status" value="1"/>
</dbReference>
<evidence type="ECO:0000256" key="12">
    <source>
        <dbReference type="SAM" id="MobiDB-lite"/>
    </source>
</evidence>
<keyword evidence="6 11" id="KW-0067">ATP-binding</keyword>
<evidence type="ECO:0000256" key="9">
    <source>
        <dbReference type="ARBA" id="ARBA00023065"/>
    </source>
</evidence>
<comment type="function">
    <text evidence="11">Part of the high-affinity ATP-driven potassium transport (or Kdp) system, which catalyzes the hydrolysis of ATP coupled with the electrogenic transport of potassium into the cytoplasm. This subunit acts as a catalytic chaperone that increases the ATP-binding affinity of the ATP-hydrolyzing subunit KdpB by the formation of a transient KdpB/KdpC/ATP ternary complex.</text>
</comment>
<evidence type="ECO:0000256" key="3">
    <source>
        <dbReference type="ARBA" id="ARBA00022538"/>
    </source>
</evidence>
<keyword evidence="5 11" id="KW-0547">Nucleotide-binding</keyword>
<keyword evidence="3 11" id="KW-0633">Potassium transport</keyword>
<comment type="similarity">
    <text evidence="11">Belongs to the KdpC family.</text>
</comment>
<evidence type="ECO:0000313" key="14">
    <source>
        <dbReference type="Proteomes" id="UP000634229"/>
    </source>
</evidence>
<keyword evidence="10 11" id="KW-0472">Membrane</keyword>
<keyword evidence="9 11" id="KW-0406">Ion transport</keyword>
<comment type="subunit">
    <text evidence="11">The system is composed of three essential subunits: KdpA, KdpB and KdpC.</text>
</comment>
<keyword evidence="1 11" id="KW-0813">Transport</keyword>
<proteinExistence type="inferred from homology"/>
<dbReference type="PIRSF" id="PIRSF001296">
    <property type="entry name" value="K_ATPase_KdpC"/>
    <property type="match status" value="1"/>
</dbReference>
<evidence type="ECO:0000256" key="5">
    <source>
        <dbReference type="ARBA" id="ARBA00022741"/>
    </source>
</evidence>
<feature type="region of interest" description="Disordered" evidence="12">
    <location>
        <begin position="71"/>
        <end position="94"/>
    </location>
</feature>